<dbReference type="PANTHER" id="PTHR23501:SF193">
    <property type="entry name" value="MULTIDRUG TRANSPORTER, PUTATIVE (AFU_ORTHOLOGUE AFUA_8G00940)-RELATED"/>
    <property type="match status" value="1"/>
</dbReference>
<dbReference type="Proteomes" id="UP000566819">
    <property type="component" value="Unassembled WGS sequence"/>
</dbReference>
<feature type="transmembrane region" description="Helical" evidence="7">
    <location>
        <begin position="255"/>
        <end position="274"/>
    </location>
</feature>
<feature type="transmembrane region" description="Helical" evidence="7">
    <location>
        <begin position="280"/>
        <end position="301"/>
    </location>
</feature>
<dbReference type="CDD" id="cd17502">
    <property type="entry name" value="MFS_Azr1_MDR_like"/>
    <property type="match status" value="1"/>
</dbReference>
<feature type="domain" description="Major facilitator superfamily (MFS) profile" evidence="8">
    <location>
        <begin position="51"/>
        <end position="548"/>
    </location>
</feature>
<feature type="transmembrane region" description="Helical" evidence="7">
    <location>
        <begin position="60"/>
        <end position="82"/>
    </location>
</feature>
<name>A0A8H4RX98_9HELO</name>
<protein>
    <recommendedName>
        <fullName evidence="8">Major facilitator superfamily (MFS) profile domain-containing protein</fullName>
    </recommendedName>
</protein>
<comment type="similarity">
    <text evidence="2">Belongs to the major facilitator superfamily. TCR/Tet family.</text>
</comment>
<feature type="transmembrane region" description="Helical" evidence="7">
    <location>
        <begin position="150"/>
        <end position="175"/>
    </location>
</feature>
<dbReference type="Gene3D" id="1.20.1720.10">
    <property type="entry name" value="Multidrug resistance protein D"/>
    <property type="match status" value="1"/>
</dbReference>
<dbReference type="GO" id="GO:0022857">
    <property type="term" value="F:transmembrane transporter activity"/>
    <property type="evidence" value="ECO:0007669"/>
    <property type="project" value="InterPro"/>
</dbReference>
<organism evidence="9 10">
    <name type="scientific">Cudoniella acicularis</name>
    <dbReference type="NCBI Taxonomy" id="354080"/>
    <lineage>
        <taxon>Eukaryota</taxon>
        <taxon>Fungi</taxon>
        <taxon>Dikarya</taxon>
        <taxon>Ascomycota</taxon>
        <taxon>Pezizomycotina</taxon>
        <taxon>Leotiomycetes</taxon>
        <taxon>Helotiales</taxon>
        <taxon>Tricladiaceae</taxon>
        <taxon>Cudoniella</taxon>
    </lineage>
</organism>
<feature type="transmembrane region" description="Helical" evidence="7">
    <location>
        <begin position="525"/>
        <end position="543"/>
    </location>
</feature>
<evidence type="ECO:0000313" key="10">
    <source>
        <dbReference type="Proteomes" id="UP000566819"/>
    </source>
</evidence>
<dbReference type="InterPro" id="IPR020846">
    <property type="entry name" value="MFS_dom"/>
</dbReference>
<evidence type="ECO:0000256" key="3">
    <source>
        <dbReference type="ARBA" id="ARBA00022692"/>
    </source>
</evidence>
<evidence type="ECO:0000256" key="4">
    <source>
        <dbReference type="ARBA" id="ARBA00022989"/>
    </source>
</evidence>
<feature type="transmembrane region" description="Helical" evidence="7">
    <location>
        <begin position="187"/>
        <end position="209"/>
    </location>
</feature>
<feature type="transmembrane region" description="Helical" evidence="7">
    <location>
        <begin position="125"/>
        <end position="144"/>
    </location>
</feature>
<feature type="transmembrane region" description="Helical" evidence="7">
    <location>
        <begin position="363"/>
        <end position="381"/>
    </location>
</feature>
<accession>A0A8H4RX98</accession>
<dbReference type="SUPFAM" id="SSF103473">
    <property type="entry name" value="MFS general substrate transporter"/>
    <property type="match status" value="1"/>
</dbReference>
<dbReference type="FunFam" id="1.20.1250.20:FF:000196">
    <property type="entry name" value="MFS toxin efflux pump (AflT)"/>
    <property type="match status" value="1"/>
</dbReference>
<evidence type="ECO:0000259" key="8">
    <source>
        <dbReference type="PROSITE" id="PS50850"/>
    </source>
</evidence>
<dbReference type="EMBL" id="JAAMPI010000048">
    <property type="protein sequence ID" value="KAF4636816.1"/>
    <property type="molecule type" value="Genomic_DNA"/>
</dbReference>
<gene>
    <name evidence="9" type="ORF">G7Y89_g1264</name>
</gene>
<dbReference type="InterPro" id="IPR036259">
    <property type="entry name" value="MFS_trans_sf"/>
</dbReference>
<evidence type="ECO:0000256" key="2">
    <source>
        <dbReference type="ARBA" id="ARBA00007520"/>
    </source>
</evidence>
<evidence type="ECO:0000256" key="5">
    <source>
        <dbReference type="ARBA" id="ARBA00023136"/>
    </source>
</evidence>
<dbReference type="OrthoDB" id="10021397at2759"/>
<dbReference type="InterPro" id="IPR011701">
    <property type="entry name" value="MFS"/>
</dbReference>
<comment type="subcellular location">
    <subcellularLocation>
        <location evidence="1">Membrane</location>
        <topology evidence="1">Multi-pass membrane protein</topology>
    </subcellularLocation>
</comment>
<reference evidence="9 10" key="1">
    <citation type="submission" date="2020-03" db="EMBL/GenBank/DDBJ databases">
        <title>Draft Genome Sequence of Cudoniella acicularis.</title>
        <authorList>
            <person name="Buettner E."/>
            <person name="Kellner H."/>
        </authorList>
    </citation>
    <scope>NUCLEOTIDE SEQUENCE [LARGE SCALE GENOMIC DNA]</scope>
    <source>
        <strain evidence="9 10">DSM 108380</strain>
    </source>
</reference>
<evidence type="ECO:0000256" key="6">
    <source>
        <dbReference type="SAM" id="MobiDB-lite"/>
    </source>
</evidence>
<keyword evidence="3 7" id="KW-0812">Transmembrane</keyword>
<dbReference type="Gene3D" id="1.20.1250.20">
    <property type="entry name" value="MFS general substrate transporter like domains"/>
    <property type="match status" value="1"/>
</dbReference>
<evidence type="ECO:0000256" key="7">
    <source>
        <dbReference type="SAM" id="Phobius"/>
    </source>
</evidence>
<dbReference type="PROSITE" id="PS50850">
    <property type="entry name" value="MFS"/>
    <property type="match status" value="1"/>
</dbReference>
<keyword evidence="10" id="KW-1185">Reference proteome</keyword>
<dbReference type="Pfam" id="PF07690">
    <property type="entry name" value="MFS_1"/>
    <property type="match status" value="1"/>
</dbReference>
<feature type="region of interest" description="Disordered" evidence="6">
    <location>
        <begin position="1"/>
        <end position="55"/>
    </location>
</feature>
<feature type="transmembrane region" description="Helical" evidence="7">
    <location>
        <begin position="388"/>
        <end position="411"/>
    </location>
</feature>
<keyword evidence="5 7" id="KW-0472">Membrane</keyword>
<sequence>MEKETLAPKDSTLDQSSMNDTDTIATKVEDSPARLSSGDELTPPPSEKAPPASQEEEWEYITGFRLAAVMITITMTCFLMLLDTSIVATAIPSITSDFHSLNDVGCAGLTPITGKIYSRFGSKSTFMCFVALFELGSLICGVAQSSKMLIVGRAVAGMGGSGLINGALTIIAACVPLEKRAVHMGILMAFAQLGVLFGPLIGGAFTQYTTWRWCFYINLPAGAVVLFILTFVRIPDRNKNRAATTIQETIKGLDLPGFALFAPGAIMLLLALQWGGTTYAWSSATIIGLFCGSAGMVAIFMGWEYTQGDRAMIPWAMIKQRIVWSSCASVAFFFGGQLINSYYLAIYFQSVRGVSPTLSGVSMLPGILSQMLFAPISGYLVGRLGYYLPWAVGGSALASIGYGLISLYGVATPTGTWIGYQIIGGVGRGMSLQMPLLAIQSTLKPEQIPVGMAICTFFQTLGGALFISFAQTGFSTGLSQALGTFAPQVSVQVVEVAGATGFRSVIPAEYIPGVIDSYAQSVSHVFYIAAASAAAGFVANWGMGWKSVKKPKVVEPAA</sequence>
<feature type="transmembrane region" description="Helical" evidence="7">
    <location>
        <begin position="215"/>
        <end position="234"/>
    </location>
</feature>
<proteinExistence type="inferred from homology"/>
<dbReference type="GO" id="GO:0005886">
    <property type="term" value="C:plasma membrane"/>
    <property type="evidence" value="ECO:0007669"/>
    <property type="project" value="TreeGrafter"/>
</dbReference>
<feature type="transmembrane region" description="Helical" evidence="7">
    <location>
        <begin position="322"/>
        <end position="343"/>
    </location>
</feature>
<comment type="caution">
    <text evidence="9">The sequence shown here is derived from an EMBL/GenBank/DDBJ whole genome shotgun (WGS) entry which is preliminary data.</text>
</comment>
<feature type="compositionally biased region" description="Polar residues" evidence="6">
    <location>
        <begin position="13"/>
        <end position="24"/>
    </location>
</feature>
<dbReference type="AlphaFoldDB" id="A0A8H4RX98"/>
<evidence type="ECO:0000313" key="9">
    <source>
        <dbReference type="EMBL" id="KAF4636816.1"/>
    </source>
</evidence>
<keyword evidence="4 7" id="KW-1133">Transmembrane helix</keyword>
<dbReference type="PANTHER" id="PTHR23501">
    <property type="entry name" value="MAJOR FACILITATOR SUPERFAMILY"/>
    <property type="match status" value="1"/>
</dbReference>
<evidence type="ECO:0000256" key="1">
    <source>
        <dbReference type="ARBA" id="ARBA00004141"/>
    </source>
</evidence>
<feature type="transmembrane region" description="Helical" evidence="7">
    <location>
        <begin position="450"/>
        <end position="470"/>
    </location>
</feature>